<evidence type="ECO:0000259" key="1">
    <source>
        <dbReference type="Pfam" id="PF13590"/>
    </source>
</evidence>
<dbReference type="Proteomes" id="UP000019205">
    <property type="component" value="Chromosome"/>
</dbReference>
<comment type="caution">
    <text evidence="2">The sequence shown here is derived from an EMBL/GenBank/DDBJ whole genome shotgun (WGS) entry which is preliminary data.</text>
</comment>
<sequence length="191" mass="21304">MRASLRVAVMVLTAYLLNGCASTDLEAVSDYDTSFAFDKVQRLAILPIDRTSAAEKLISDLQVDRINDALTEELRSRGYEVVENRADADVYLAWHLVTREKTDIRAYNAASAYNCWRCGPPVSDVSVRQYVEGTFIVDLIDPARNRSVWRSTIQSTLKSKPDPDDAARKRAVAAKAVLAPFPPEWSPPGER</sequence>
<gene>
    <name evidence="2" type="ORF">KT71_01795</name>
</gene>
<proteinExistence type="predicted"/>
<dbReference type="eggNOG" id="ENOG5031MCN">
    <property type="taxonomic scope" value="Bacteria"/>
</dbReference>
<dbReference type="OrthoDB" id="118896at2"/>
<evidence type="ECO:0000313" key="3">
    <source>
        <dbReference type="Proteomes" id="UP000019205"/>
    </source>
</evidence>
<dbReference type="EMBL" id="AAOA02000002">
    <property type="protein sequence ID" value="EAQ98670.1"/>
    <property type="molecule type" value="Genomic_DNA"/>
</dbReference>
<dbReference type="RefSeq" id="WP_008292755.1">
    <property type="nucleotide sequence ID" value="NZ_CM002299.1"/>
</dbReference>
<keyword evidence="3" id="KW-1185">Reference proteome</keyword>
<organism evidence="2 3">
    <name type="scientific">Congregibacter litoralis KT71</name>
    <dbReference type="NCBI Taxonomy" id="314285"/>
    <lineage>
        <taxon>Bacteria</taxon>
        <taxon>Pseudomonadati</taxon>
        <taxon>Pseudomonadota</taxon>
        <taxon>Gammaproteobacteria</taxon>
        <taxon>Cellvibrionales</taxon>
        <taxon>Halieaceae</taxon>
        <taxon>Congregibacter</taxon>
    </lineage>
</organism>
<dbReference type="HOGENOM" id="CLU_113282_2_0_6"/>
<dbReference type="AlphaFoldDB" id="A4A6M3"/>
<name>A4A6M3_9GAMM</name>
<evidence type="ECO:0000313" key="2">
    <source>
        <dbReference type="EMBL" id="EAQ98670.1"/>
    </source>
</evidence>
<feature type="domain" description="DUF4136" evidence="1">
    <location>
        <begin position="28"/>
        <end position="183"/>
    </location>
</feature>
<reference evidence="2 3" key="2">
    <citation type="journal article" date="2009" name="PLoS ONE">
        <title>The photosynthetic apparatus and its regulation in the aerobic gammaproteobacterium Congregibacter litoralis gen. nov., sp. nov.</title>
        <authorList>
            <person name="Spring S."/>
            <person name="Lunsdorf H."/>
            <person name="Fuchs B.M."/>
            <person name="Tindall B.J."/>
        </authorList>
    </citation>
    <scope>NUCLEOTIDE SEQUENCE [LARGE SCALE GENOMIC DNA]</scope>
    <source>
        <strain evidence="2">KT71</strain>
    </source>
</reference>
<protein>
    <recommendedName>
        <fullName evidence="1">DUF4136 domain-containing protein</fullName>
    </recommendedName>
</protein>
<dbReference type="STRING" id="314285.KT71_01795"/>
<dbReference type="Gene3D" id="3.30.160.670">
    <property type="match status" value="1"/>
</dbReference>
<dbReference type="InterPro" id="IPR025411">
    <property type="entry name" value="DUF4136"/>
</dbReference>
<accession>A4A6M3</accession>
<dbReference type="Pfam" id="PF13590">
    <property type="entry name" value="DUF4136"/>
    <property type="match status" value="1"/>
</dbReference>
<reference evidence="2 3" key="1">
    <citation type="journal article" date="2007" name="Proc. Natl. Acad. Sci. U.S.A.">
        <title>Characterization of a marine gammaproteobacterium capable of aerobic anoxygenic photosynthesis.</title>
        <authorList>
            <person name="Fuchs B.M."/>
            <person name="Spring S."/>
            <person name="Teeling H."/>
            <person name="Quast C."/>
            <person name="Wulf J."/>
            <person name="Schattenhofer M."/>
            <person name="Yan S."/>
            <person name="Ferriera S."/>
            <person name="Johnson J."/>
            <person name="Glockner F.O."/>
            <person name="Amann R."/>
        </authorList>
    </citation>
    <scope>NUCLEOTIDE SEQUENCE [LARGE SCALE GENOMIC DNA]</scope>
    <source>
        <strain evidence="2">KT71</strain>
    </source>
</reference>